<accession>A0A0J6TD27</accession>
<dbReference type="SUPFAM" id="SSF53335">
    <property type="entry name" value="S-adenosyl-L-methionine-dependent methyltransferases"/>
    <property type="match status" value="1"/>
</dbReference>
<dbReference type="AlphaFoldDB" id="A0A0J6TD27"/>
<evidence type="ECO:0000313" key="1">
    <source>
        <dbReference type="EMBL" id="KMO43774.1"/>
    </source>
</evidence>
<dbReference type="EMBL" id="LABZ01000037">
    <property type="protein sequence ID" value="KMO43774.1"/>
    <property type="molecule type" value="Genomic_DNA"/>
</dbReference>
<keyword evidence="1" id="KW-0808">Transferase</keyword>
<keyword evidence="2" id="KW-1185">Reference proteome</keyword>
<comment type="caution">
    <text evidence="1">The sequence shown here is derived from an EMBL/GenBank/DDBJ whole genome shotgun (WGS) entry which is preliminary data.</text>
</comment>
<dbReference type="OrthoDB" id="9795498at2"/>
<name>A0A0J6TD27_9HYPH</name>
<dbReference type="Proteomes" id="UP000036449">
    <property type="component" value="Unassembled WGS sequence"/>
</dbReference>
<gene>
    <name evidence="1" type="ORF">VQ03_06785</name>
</gene>
<keyword evidence="1" id="KW-0489">Methyltransferase</keyword>
<dbReference type="PATRIC" id="fig|1187852.3.peg.4732"/>
<reference evidence="1 2" key="1">
    <citation type="submission" date="2015-03" db="EMBL/GenBank/DDBJ databases">
        <title>Genome sequencing of Methylobacterium tarhaniae DSM 25844.</title>
        <authorList>
            <person name="Chaudhry V."/>
            <person name="Patil P.B."/>
        </authorList>
    </citation>
    <scope>NUCLEOTIDE SEQUENCE [LARGE SCALE GENOMIC DNA]</scope>
    <source>
        <strain evidence="1 2">DSM 25844</strain>
    </source>
</reference>
<evidence type="ECO:0000313" key="2">
    <source>
        <dbReference type="Proteomes" id="UP000036449"/>
    </source>
</evidence>
<dbReference type="InterPro" id="IPR029063">
    <property type="entry name" value="SAM-dependent_MTases_sf"/>
</dbReference>
<protein>
    <submittedName>
        <fullName evidence="1">Methyltransferase</fullName>
    </submittedName>
</protein>
<dbReference type="GO" id="GO:0032259">
    <property type="term" value="P:methylation"/>
    <property type="evidence" value="ECO:0007669"/>
    <property type="project" value="UniProtKB-KW"/>
</dbReference>
<dbReference type="RefSeq" id="WP_048450110.1">
    <property type="nucleotide sequence ID" value="NZ_LABZ01000037.1"/>
</dbReference>
<sequence>MNRARLRRAGLGLSTLLGIRPGGFLIPYRHAGSARAEGYPALRPIFSAAEPEFRAVLAAIEAHAAGLDRILAGGPGLVGERPARFTQDWFPRLDAAAAYALVRRERPRRIVEIGSGHSTRFLAQAVRDGGLATAITCIDPAPRAPLSGLGLHHEARLFGPEDAERAATLEPGDALFIDSSHVAMPGTDVDRLLLDVMPRLKPGVLVHLHDIFLPDAYPPDWAWRGYNEQLLVGALLQGSGYTPLFASHYVASCSGWPPAGILARLPLLPEARESSLWLRKR</sequence>
<proteinExistence type="predicted"/>
<dbReference type="GO" id="GO:0008168">
    <property type="term" value="F:methyltransferase activity"/>
    <property type="evidence" value="ECO:0007669"/>
    <property type="project" value="UniProtKB-KW"/>
</dbReference>
<organism evidence="1 2">
    <name type="scientific">Methylobacterium tarhaniae</name>
    <dbReference type="NCBI Taxonomy" id="1187852"/>
    <lineage>
        <taxon>Bacteria</taxon>
        <taxon>Pseudomonadati</taxon>
        <taxon>Pseudomonadota</taxon>
        <taxon>Alphaproteobacteria</taxon>
        <taxon>Hyphomicrobiales</taxon>
        <taxon>Methylobacteriaceae</taxon>
        <taxon>Methylobacterium</taxon>
    </lineage>
</organism>
<dbReference type="Pfam" id="PF13578">
    <property type="entry name" value="Methyltransf_24"/>
    <property type="match status" value="1"/>
</dbReference>
<dbReference type="Gene3D" id="3.40.50.150">
    <property type="entry name" value="Vaccinia Virus protein VP39"/>
    <property type="match status" value="1"/>
</dbReference>